<organism evidence="1 2">
    <name type="scientific">Nitrospira tepida</name>
    <dbReference type="NCBI Taxonomy" id="2973512"/>
    <lineage>
        <taxon>Bacteria</taxon>
        <taxon>Pseudomonadati</taxon>
        <taxon>Nitrospirota</taxon>
        <taxon>Nitrospiria</taxon>
        <taxon>Nitrospirales</taxon>
        <taxon>Nitrospiraceae</taxon>
        <taxon>Nitrospira</taxon>
    </lineage>
</organism>
<dbReference type="Proteomes" id="UP001179121">
    <property type="component" value="Chromosome"/>
</dbReference>
<sequence>MGHLAVIIIGANGEQIVDSRVEALAQNDLPDKIVSITFDSASALKGFNIILPNSFRLNLDFTEPPGFHAYNPWDQPTPNNSVLEVAGSNVTARVQRHNGRFPLDFPSG</sequence>
<dbReference type="KEGG" id="nti:DNFV4_00805"/>
<gene>
    <name evidence="1" type="ORF">DNFV4_00805</name>
</gene>
<protein>
    <submittedName>
        <fullName evidence="1">Uncharacterized protein</fullName>
    </submittedName>
</protein>
<proteinExistence type="predicted"/>
<accession>A0AA86MWP9</accession>
<dbReference type="EMBL" id="OX365700">
    <property type="protein sequence ID" value="CAI4030377.1"/>
    <property type="molecule type" value="Genomic_DNA"/>
</dbReference>
<evidence type="ECO:0000313" key="2">
    <source>
        <dbReference type="Proteomes" id="UP001179121"/>
    </source>
</evidence>
<keyword evidence="2" id="KW-1185">Reference proteome</keyword>
<reference evidence="1" key="1">
    <citation type="submission" date="2022-10" db="EMBL/GenBank/DDBJ databases">
        <authorList>
            <person name="Koch H."/>
        </authorList>
    </citation>
    <scope>NUCLEOTIDE SEQUENCE</scope>
    <source>
        <strain evidence="1">DNF</strain>
    </source>
</reference>
<evidence type="ECO:0000313" key="1">
    <source>
        <dbReference type="EMBL" id="CAI4030377.1"/>
    </source>
</evidence>
<dbReference type="AlphaFoldDB" id="A0AA86MWP9"/>
<name>A0AA86MWP9_9BACT</name>